<accession>A0A383BES1</accession>
<gene>
    <name evidence="2" type="ORF">METZ01_LOCUS471296</name>
</gene>
<feature type="non-terminal residue" evidence="2">
    <location>
        <position position="97"/>
    </location>
</feature>
<dbReference type="Pfam" id="PF05656">
    <property type="entry name" value="DUF805"/>
    <property type="match status" value="1"/>
</dbReference>
<reference evidence="2" key="1">
    <citation type="submission" date="2018-05" db="EMBL/GenBank/DDBJ databases">
        <authorList>
            <person name="Lanie J.A."/>
            <person name="Ng W.-L."/>
            <person name="Kazmierczak K.M."/>
            <person name="Andrzejewski T.M."/>
            <person name="Davidsen T.M."/>
            <person name="Wayne K.J."/>
            <person name="Tettelin H."/>
            <person name="Glass J.I."/>
            <person name="Rusch D."/>
            <person name="Podicherti R."/>
            <person name="Tsui H.-C.T."/>
            <person name="Winkler M.E."/>
        </authorList>
    </citation>
    <scope>NUCLEOTIDE SEQUENCE</scope>
</reference>
<feature type="transmembrane region" description="Helical" evidence="1">
    <location>
        <begin position="63"/>
        <end position="83"/>
    </location>
</feature>
<evidence type="ECO:0000313" key="2">
    <source>
        <dbReference type="EMBL" id="SVE18442.1"/>
    </source>
</evidence>
<name>A0A383BES1_9ZZZZ</name>
<protein>
    <recommendedName>
        <fullName evidence="3">DUF805 domain-containing protein</fullName>
    </recommendedName>
</protein>
<sequence length="97" mass="10990">MKFGQAIDSVLFKNYFNLEGKATRSEYWWFMLFFIIFNLFAGIIVGIILGITLGADLNPDTFSLYYTLGLLAVFILPLLGLSVRRFADAGRGRREAI</sequence>
<organism evidence="2">
    <name type="scientific">marine metagenome</name>
    <dbReference type="NCBI Taxonomy" id="408172"/>
    <lineage>
        <taxon>unclassified sequences</taxon>
        <taxon>metagenomes</taxon>
        <taxon>ecological metagenomes</taxon>
    </lineage>
</organism>
<feature type="transmembrane region" description="Helical" evidence="1">
    <location>
        <begin position="27"/>
        <end position="51"/>
    </location>
</feature>
<keyword evidence="1" id="KW-0472">Membrane</keyword>
<evidence type="ECO:0008006" key="3">
    <source>
        <dbReference type="Google" id="ProtNLM"/>
    </source>
</evidence>
<dbReference type="AlphaFoldDB" id="A0A383BES1"/>
<keyword evidence="1" id="KW-0812">Transmembrane</keyword>
<keyword evidence="1" id="KW-1133">Transmembrane helix</keyword>
<dbReference type="GO" id="GO:0016020">
    <property type="term" value="C:membrane"/>
    <property type="evidence" value="ECO:0007669"/>
    <property type="project" value="InterPro"/>
</dbReference>
<dbReference type="EMBL" id="UINC01199831">
    <property type="protein sequence ID" value="SVE18442.1"/>
    <property type="molecule type" value="Genomic_DNA"/>
</dbReference>
<evidence type="ECO:0000256" key="1">
    <source>
        <dbReference type="SAM" id="Phobius"/>
    </source>
</evidence>
<dbReference type="InterPro" id="IPR008523">
    <property type="entry name" value="DUF805"/>
</dbReference>
<proteinExistence type="predicted"/>